<evidence type="ECO:0000256" key="1">
    <source>
        <dbReference type="PIRSR" id="PIRSR613078-2"/>
    </source>
</evidence>
<dbReference type="Pfam" id="PF00300">
    <property type="entry name" value="His_Phos_1"/>
    <property type="match status" value="1"/>
</dbReference>
<dbReference type="CDD" id="cd07067">
    <property type="entry name" value="HP_PGM_like"/>
    <property type="match status" value="1"/>
</dbReference>
<name>A0A1I5J168_9HYPH</name>
<dbReference type="RefSeq" id="WP_175528131.1">
    <property type="nucleotide sequence ID" value="NZ_FOVR01000010.1"/>
</dbReference>
<gene>
    <name evidence="2" type="ORF">SAMN04488056_110108</name>
</gene>
<dbReference type="InterPro" id="IPR029033">
    <property type="entry name" value="His_PPase_superfam"/>
</dbReference>
<keyword evidence="3" id="KW-1185">Reference proteome</keyword>
<evidence type="ECO:0000313" key="3">
    <source>
        <dbReference type="Proteomes" id="UP000199236"/>
    </source>
</evidence>
<dbReference type="AlphaFoldDB" id="A0A1I5J168"/>
<dbReference type="InterPro" id="IPR013078">
    <property type="entry name" value="His_Pase_superF_clade-1"/>
</dbReference>
<accession>A0A1I5J168</accession>
<sequence length="189" mass="21349">MLRLFLLRHAKSSWSDPSLHDFDRPLNKRGQRDAPKIGRVMKARHYNPDRILCSSAQRTKETMAGIIPSLTGDVSLRLLDALYEGNNPDYLSLLKENARNSKNLMIVGHNTGLQDIAVELAGSGDPELIMQMRVKYPTAALAILEFNCGDWNDISQKSGHLLDFIKPKDIAHNEEELIVENPAPTFFRR</sequence>
<dbReference type="SMART" id="SM00855">
    <property type="entry name" value="PGAM"/>
    <property type="match status" value="1"/>
</dbReference>
<dbReference type="STRING" id="655353.SAMN04488056_110108"/>
<reference evidence="2 3" key="1">
    <citation type="submission" date="2016-10" db="EMBL/GenBank/DDBJ databases">
        <authorList>
            <person name="de Groot N.N."/>
        </authorList>
    </citation>
    <scope>NUCLEOTIDE SEQUENCE [LARGE SCALE GENOMIC DNA]</scope>
    <source>
        <strain evidence="2 3">CGMCC 1.9157</strain>
    </source>
</reference>
<dbReference type="Gene3D" id="3.40.50.1240">
    <property type="entry name" value="Phosphoglycerate mutase-like"/>
    <property type="match status" value="1"/>
</dbReference>
<dbReference type="PANTHER" id="PTHR47623:SF1">
    <property type="entry name" value="OS09G0287300 PROTEIN"/>
    <property type="match status" value="1"/>
</dbReference>
<dbReference type="SUPFAM" id="SSF53254">
    <property type="entry name" value="Phosphoglycerate mutase-like"/>
    <property type="match status" value="1"/>
</dbReference>
<organism evidence="2 3">
    <name type="scientific">Cohaesibacter marisflavi</name>
    <dbReference type="NCBI Taxonomy" id="655353"/>
    <lineage>
        <taxon>Bacteria</taxon>
        <taxon>Pseudomonadati</taxon>
        <taxon>Pseudomonadota</taxon>
        <taxon>Alphaproteobacteria</taxon>
        <taxon>Hyphomicrobiales</taxon>
        <taxon>Cohaesibacteraceae</taxon>
    </lineage>
</organism>
<protein>
    <submittedName>
        <fullName evidence="2">Phosphohistidine phosphatase</fullName>
    </submittedName>
</protein>
<dbReference type="PANTHER" id="PTHR47623">
    <property type="entry name" value="OS09G0287300 PROTEIN"/>
    <property type="match status" value="1"/>
</dbReference>
<evidence type="ECO:0000313" key="2">
    <source>
        <dbReference type="EMBL" id="SFO66101.1"/>
    </source>
</evidence>
<dbReference type="Proteomes" id="UP000199236">
    <property type="component" value="Unassembled WGS sequence"/>
</dbReference>
<proteinExistence type="predicted"/>
<feature type="binding site" evidence="1">
    <location>
        <position position="58"/>
    </location>
    <ligand>
        <name>substrate</name>
    </ligand>
</feature>
<dbReference type="EMBL" id="FOVR01000010">
    <property type="protein sequence ID" value="SFO66101.1"/>
    <property type="molecule type" value="Genomic_DNA"/>
</dbReference>